<feature type="region of interest" description="Disordered" evidence="1">
    <location>
        <begin position="36"/>
        <end position="66"/>
    </location>
</feature>
<evidence type="ECO:0000313" key="3">
    <source>
        <dbReference type="Proteomes" id="UP000053176"/>
    </source>
</evidence>
<sequence>MNFSKTRCLAPRTLSSSDFALARCAAIALAKMQPVPRIDPASRGMSKRTGSRSRLNRMSIDLAPTA</sequence>
<evidence type="ECO:0000313" key="2">
    <source>
        <dbReference type="EMBL" id="KUM26233.1"/>
    </source>
</evidence>
<feature type="compositionally biased region" description="Basic residues" evidence="1">
    <location>
        <begin position="45"/>
        <end position="55"/>
    </location>
</feature>
<dbReference type="Proteomes" id="UP000053176">
    <property type="component" value="Unassembled WGS sequence"/>
</dbReference>
<evidence type="ECO:0000256" key="1">
    <source>
        <dbReference type="SAM" id="MobiDB-lite"/>
    </source>
</evidence>
<gene>
    <name evidence="2" type="ORF">AU467_23000</name>
</gene>
<proteinExistence type="predicted"/>
<name>A0A101KSM3_RHILI</name>
<dbReference type="EMBL" id="LPWA01000108">
    <property type="protein sequence ID" value="KUM26233.1"/>
    <property type="molecule type" value="Genomic_DNA"/>
</dbReference>
<dbReference type="AlphaFoldDB" id="A0A101KSM3"/>
<comment type="caution">
    <text evidence="2">The sequence shown here is derived from an EMBL/GenBank/DDBJ whole genome shotgun (WGS) entry which is preliminary data.</text>
</comment>
<organism evidence="2 3">
    <name type="scientific">Rhizobium loti</name>
    <name type="common">Mesorhizobium loti</name>
    <dbReference type="NCBI Taxonomy" id="381"/>
    <lineage>
        <taxon>Bacteria</taxon>
        <taxon>Pseudomonadati</taxon>
        <taxon>Pseudomonadota</taxon>
        <taxon>Alphaproteobacteria</taxon>
        <taxon>Hyphomicrobiales</taxon>
        <taxon>Phyllobacteriaceae</taxon>
        <taxon>Mesorhizobium</taxon>
    </lineage>
</organism>
<protein>
    <submittedName>
        <fullName evidence="2">Uncharacterized protein</fullName>
    </submittedName>
</protein>
<reference evidence="2 3" key="1">
    <citation type="submission" date="2015-12" db="EMBL/GenBank/DDBJ databases">
        <title>Draft genome sequence of Mesorhizobium sp. UFLA 01-765, a multitolerant efficient symbiont and plant-growth promoting strain isolated from Zn-mining soil using Leucaena leucocephala as a trap plant.</title>
        <authorList>
            <person name="Rangel W.M."/>
            <person name="Thijs S."/>
            <person name="Longatti S.M."/>
            <person name="Moreira F.M."/>
            <person name="Weyens N."/>
            <person name="Vangronsveld J."/>
            <person name="Van Hamme J.D."/>
            <person name="Bottos E.M."/>
            <person name="Rineau F."/>
        </authorList>
    </citation>
    <scope>NUCLEOTIDE SEQUENCE [LARGE SCALE GENOMIC DNA]</scope>
    <source>
        <strain evidence="2 3">UFLA 01-765</strain>
    </source>
</reference>
<accession>A0A101KSM3</accession>